<sequence>MNHYNKYQTSFNHYPHQRPQRLSRPESYSELETCTSGGIARGLGGSYGDAALNKDGHVILTERLDRFLEFDEQQGVLCVEAGVSLRKILDLIVPRGWFLPVTPGTSYVTLGGCVAADVHGKNHQRVGSIGQHVVSFTLITAQGEQVQCSPEIHSELFWATIGGMGLTGIIGTVTLKLKPIESAYLLVQHKQTNNLQETFDALSQESSSDEYEVAWLDGLNLPLGRSIIMRARHANLAELPSQQQHAPFIAPPRKTYKLPFYLPNGLLHPTLIKAFNKYYYQQLAKKESPILMSYSDYFYPLDKIVHWPRLYGKRGFLQYQCVIPTESAYTVTKQILETLHAEKHPVYLAVLKRFGKENAAPLSFAMPGFTLALDLPILNQGLFDCLDKLDAMVIEAGGRVYLAKDARLNPEAFRKMYPRYSEWLAVKQQWDPENKLSSGLSRRLEITA</sequence>
<evidence type="ECO:0000259" key="4">
    <source>
        <dbReference type="PROSITE" id="PS51387"/>
    </source>
</evidence>
<dbReference type="GO" id="GO:0071949">
    <property type="term" value="F:FAD binding"/>
    <property type="evidence" value="ECO:0007669"/>
    <property type="project" value="InterPro"/>
</dbReference>
<dbReference type="KEGG" id="rvi:RVIR1_00240"/>
<dbReference type="RefSeq" id="WP_126322099.1">
    <property type="nucleotide sequence ID" value="NZ_AP018005.1"/>
</dbReference>
<keyword evidence="2" id="KW-0560">Oxidoreductase</keyword>
<keyword evidence="1" id="KW-0285">Flavoprotein</keyword>
<keyword evidence="6" id="KW-1185">Reference proteome</keyword>
<dbReference type="PANTHER" id="PTHR43762">
    <property type="entry name" value="L-GULONOLACTONE OXIDASE"/>
    <property type="match status" value="1"/>
</dbReference>
<proteinExistence type="predicted"/>
<dbReference type="PROSITE" id="PS51387">
    <property type="entry name" value="FAD_PCMH"/>
    <property type="match status" value="1"/>
</dbReference>
<dbReference type="OrthoDB" id="143770at2"/>
<evidence type="ECO:0000256" key="2">
    <source>
        <dbReference type="ARBA" id="ARBA00023002"/>
    </source>
</evidence>
<evidence type="ECO:0000256" key="1">
    <source>
        <dbReference type="ARBA" id="ARBA00022827"/>
    </source>
</evidence>
<feature type="compositionally biased region" description="Polar residues" evidence="3">
    <location>
        <begin position="1"/>
        <end position="12"/>
    </location>
</feature>
<evidence type="ECO:0000256" key="3">
    <source>
        <dbReference type="SAM" id="MobiDB-lite"/>
    </source>
</evidence>
<dbReference type="GO" id="GO:0003885">
    <property type="term" value="F:D-arabinono-1,4-lactone oxidase activity"/>
    <property type="evidence" value="ECO:0007669"/>
    <property type="project" value="InterPro"/>
</dbReference>
<protein>
    <submittedName>
        <fullName evidence="5">FAD linked oxidase domain protein</fullName>
    </submittedName>
</protein>
<feature type="domain" description="FAD-binding PCMH-type" evidence="4">
    <location>
        <begin position="14"/>
        <end position="180"/>
    </location>
</feature>
<feature type="region of interest" description="Disordered" evidence="3">
    <location>
        <begin position="1"/>
        <end position="27"/>
    </location>
</feature>
<dbReference type="AlphaFoldDB" id="A0A2Z5USK8"/>
<dbReference type="Proteomes" id="UP000282483">
    <property type="component" value="Chromosome"/>
</dbReference>
<accession>A0A2Z5USK8</accession>
<dbReference type="InterPro" id="IPR016169">
    <property type="entry name" value="FAD-bd_PCMH_sub2"/>
</dbReference>
<gene>
    <name evidence="5" type="ORF">RVIR1_00240</name>
</gene>
<dbReference type="InterPro" id="IPR036318">
    <property type="entry name" value="FAD-bd_PCMH-like_sf"/>
</dbReference>
<dbReference type="PANTHER" id="PTHR43762:SF1">
    <property type="entry name" value="D-ARABINONO-1,4-LACTONE OXIDASE"/>
    <property type="match status" value="1"/>
</dbReference>
<dbReference type="InterPro" id="IPR006094">
    <property type="entry name" value="Oxid_FAD_bind_N"/>
</dbReference>
<dbReference type="GO" id="GO:0016020">
    <property type="term" value="C:membrane"/>
    <property type="evidence" value="ECO:0007669"/>
    <property type="project" value="InterPro"/>
</dbReference>
<dbReference type="Pfam" id="PF04030">
    <property type="entry name" value="ALO"/>
    <property type="match status" value="1"/>
</dbReference>
<evidence type="ECO:0000313" key="6">
    <source>
        <dbReference type="Proteomes" id="UP000282483"/>
    </source>
</evidence>
<dbReference type="InterPro" id="IPR016166">
    <property type="entry name" value="FAD-bd_PCMH"/>
</dbReference>
<dbReference type="Gene3D" id="3.30.465.10">
    <property type="match status" value="1"/>
</dbReference>
<dbReference type="Pfam" id="PF01565">
    <property type="entry name" value="FAD_binding_4"/>
    <property type="match status" value="1"/>
</dbReference>
<dbReference type="InterPro" id="IPR007173">
    <property type="entry name" value="ALO_C"/>
</dbReference>
<dbReference type="InterPro" id="IPR010031">
    <property type="entry name" value="FAD_lactone_oxidase-like"/>
</dbReference>
<dbReference type="EMBL" id="AP018005">
    <property type="protein sequence ID" value="BBB14566.1"/>
    <property type="molecule type" value="Genomic_DNA"/>
</dbReference>
<evidence type="ECO:0000313" key="5">
    <source>
        <dbReference type="EMBL" id="BBB14566.1"/>
    </source>
</evidence>
<name>A0A2Z5USK8_9COXI</name>
<keyword evidence="1" id="KW-0274">FAD</keyword>
<reference evidence="5 6" key="1">
    <citation type="submission" date="2017-03" db="EMBL/GenBank/DDBJ databases">
        <title>The genome sequence of Candidatus Rickettsiella viridis.</title>
        <authorList>
            <person name="Nikoh N."/>
            <person name="Tsuchida T."/>
            <person name="Yamaguchi K."/>
            <person name="Maeda T."/>
            <person name="Shigenobu S."/>
            <person name="Fukatsu T."/>
        </authorList>
    </citation>
    <scope>NUCLEOTIDE SEQUENCE [LARGE SCALE GENOMIC DNA]</scope>
    <source>
        <strain evidence="5 6">Ap-RA04</strain>
    </source>
</reference>
<dbReference type="SUPFAM" id="SSF56176">
    <property type="entry name" value="FAD-binding/transporter-associated domain-like"/>
    <property type="match status" value="1"/>
</dbReference>
<organism evidence="5 6">
    <name type="scientific">Candidatus Rickettsiella viridis</name>
    <dbReference type="NCBI Taxonomy" id="676208"/>
    <lineage>
        <taxon>Bacteria</taxon>
        <taxon>Pseudomonadati</taxon>
        <taxon>Pseudomonadota</taxon>
        <taxon>Gammaproteobacteria</taxon>
        <taxon>Legionellales</taxon>
        <taxon>Coxiellaceae</taxon>
        <taxon>Rickettsiella</taxon>
    </lineage>
</organism>